<keyword evidence="3" id="KW-1185">Reference proteome</keyword>
<accession>A0A1R3G1N7</accession>
<dbReference type="EMBL" id="AWWV01015630">
    <property type="protein sequence ID" value="OMO51983.1"/>
    <property type="molecule type" value="Genomic_DNA"/>
</dbReference>
<evidence type="ECO:0000256" key="1">
    <source>
        <dbReference type="SAM" id="MobiDB-lite"/>
    </source>
</evidence>
<gene>
    <name evidence="2" type="ORF">CCACVL1_29459</name>
</gene>
<organism evidence="2 3">
    <name type="scientific">Corchorus capsularis</name>
    <name type="common">Jute</name>
    <dbReference type="NCBI Taxonomy" id="210143"/>
    <lineage>
        <taxon>Eukaryota</taxon>
        <taxon>Viridiplantae</taxon>
        <taxon>Streptophyta</taxon>
        <taxon>Embryophyta</taxon>
        <taxon>Tracheophyta</taxon>
        <taxon>Spermatophyta</taxon>
        <taxon>Magnoliopsida</taxon>
        <taxon>eudicotyledons</taxon>
        <taxon>Gunneridae</taxon>
        <taxon>Pentapetalae</taxon>
        <taxon>rosids</taxon>
        <taxon>malvids</taxon>
        <taxon>Malvales</taxon>
        <taxon>Malvaceae</taxon>
        <taxon>Grewioideae</taxon>
        <taxon>Apeibeae</taxon>
        <taxon>Corchorus</taxon>
    </lineage>
</organism>
<evidence type="ECO:0000313" key="3">
    <source>
        <dbReference type="Proteomes" id="UP000188268"/>
    </source>
</evidence>
<dbReference type="Proteomes" id="UP000188268">
    <property type="component" value="Unassembled WGS sequence"/>
</dbReference>
<dbReference type="Gramene" id="OMO51983">
    <property type="protein sequence ID" value="OMO51983"/>
    <property type="gene ID" value="CCACVL1_29459"/>
</dbReference>
<dbReference type="AlphaFoldDB" id="A0A1R3G1N7"/>
<sequence>MYNTISIFGFRSCGEKKPQTDPPYPPPLKSRRHHGPLPSHRDGVSFNRKLGIKRPDLSPFSSSFKSELTQASKASNQAVSDTSNKPRPTQGLSFVNGNPKLTP</sequence>
<proteinExistence type="predicted"/>
<feature type="compositionally biased region" description="Polar residues" evidence="1">
    <location>
        <begin position="59"/>
        <end position="103"/>
    </location>
</feature>
<comment type="caution">
    <text evidence="2">The sequence shown here is derived from an EMBL/GenBank/DDBJ whole genome shotgun (WGS) entry which is preliminary data.</text>
</comment>
<feature type="region of interest" description="Disordered" evidence="1">
    <location>
        <begin position="12"/>
        <end position="103"/>
    </location>
</feature>
<evidence type="ECO:0000313" key="2">
    <source>
        <dbReference type="EMBL" id="OMO51983.1"/>
    </source>
</evidence>
<name>A0A1R3G1N7_COCAP</name>
<protein>
    <submittedName>
        <fullName evidence="2">Secretogranin-3</fullName>
    </submittedName>
</protein>
<reference evidence="2 3" key="1">
    <citation type="submission" date="2013-09" db="EMBL/GenBank/DDBJ databases">
        <title>Corchorus capsularis genome sequencing.</title>
        <authorList>
            <person name="Alam M."/>
            <person name="Haque M.S."/>
            <person name="Islam M.S."/>
            <person name="Emdad E.M."/>
            <person name="Islam M.M."/>
            <person name="Ahmed B."/>
            <person name="Halim A."/>
            <person name="Hossen Q.M.M."/>
            <person name="Hossain M.Z."/>
            <person name="Ahmed R."/>
            <person name="Khan M.M."/>
            <person name="Islam R."/>
            <person name="Rashid M.M."/>
            <person name="Khan S.A."/>
            <person name="Rahman M.S."/>
            <person name="Alam M."/>
        </authorList>
    </citation>
    <scope>NUCLEOTIDE SEQUENCE [LARGE SCALE GENOMIC DNA]</scope>
    <source>
        <strain evidence="3">cv. CVL-1</strain>
        <tissue evidence="2">Whole seedling</tissue>
    </source>
</reference>